<sequence length="122" mass="13924">MEIDSDELDFGALNNLVHFESVDQQVIEPQPMEEITIDMSKVKLSTRKYKNFEADQIERFIKRLQEERLSVPKAVAVCNIPGSSACKLLDKFNSDDEHVLPGTTVKPKTVEPKNFFRNIPDS</sequence>
<keyword evidence="2" id="KW-1185">Reference proteome</keyword>
<dbReference type="OrthoDB" id="2284298at2759"/>
<protein>
    <submittedName>
        <fullName evidence="1">Uncharacterized protein</fullName>
    </submittedName>
</protein>
<organism evidence="1 2">
    <name type="scientific">Parasitella parasitica</name>
    <dbReference type="NCBI Taxonomy" id="35722"/>
    <lineage>
        <taxon>Eukaryota</taxon>
        <taxon>Fungi</taxon>
        <taxon>Fungi incertae sedis</taxon>
        <taxon>Mucoromycota</taxon>
        <taxon>Mucoromycotina</taxon>
        <taxon>Mucoromycetes</taxon>
        <taxon>Mucorales</taxon>
        <taxon>Mucorineae</taxon>
        <taxon>Mucoraceae</taxon>
        <taxon>Parasitella</taxon>
    </lineage>
</organism>
<reference evidence="1 2" key="1">
    <citation type="submission" date="2014-09" db="EMBL/GenBank/DDBJ databases">
        <authorList>
            <person name="Ellenberger Sabrina"/>
        </authorList>
    </citation>
    <scope>NUCLEOTIDE SEQUENCE [LARGE SCALE GENOMIC DNA]</scope>
    <source>
        <strain evidence="1 2">CBS 412.66</strain>
    </source>
</reference>
<proteinExistence type="predicted"/>
<gene>
    <name evidence="1" type="primary">PARPA_07056.1 scaffold 25231</name>
</gene>
<evidence type="ECO:0000313" key="2">
    <source>
        <dbReference type="Proteomes" id="UP000054107"/>
    </source>
</evidence>
<dbReference type="Proteomes" id="UP000054107">
    <property type="component" value="Unassembled WGS sequence"/>
</dbReference>
<dbReference type="STRING" id="35722.A0A0B7NCC9"/>
<evidence type="ECO:0000313" key="1">
    <source>
        <dbReference type="EMBL" id="CEP13033.1"/>
    </source>
</evidence>
<dbReference type="EMBL" id="LN728865">
    <property type="protein sequence ID" value="CEP13033.1"/>
    <property type="molecule type" value="Genomic_DNA"/>
</dbReference>
<accession>A0A0B7NCC9</accession>
<name>A0A0B7NCC9_9FUNG</name>
<dbReference type="AlphaFoldDB" id="A0A0B7NCC9"/>